<dbReference type="AlphaFoldDB" id="A0A0N5A577"/>
<evidence type="ECO:0000313" key="2">
    <source>
        <dbReference type="WBParaSite" id="PTRK_0001686100.1"/>
    </source>
</evidence>
<dbReference type="Proteomes" id="UP000038045">
    <property type="component" value="Unplaced"/>
</dbReference>
<organism evidence="1 2">
    <name type="scientific">Parastrongyloides trichosuri</name>
    <name type="common">Possum-specific nematode worm</name>
    <dbReference type="NCBI Taxonomy" id="131310"/>
    <lineage>
        <taxon>Eukaryota</taxon>
        <taxon>Metazoa</taxon>
        <taxon>Ecdysozoa</taxon>
        <taxon>Nematoda</taxon>
        <taxon>Chromadorea</taxon>
        <taxon>Rhabditida</taxon>
        <taxon>Tylenchina</taxon>
        <taxon>Panagrolaimomorpha</taxon>
        <taxon>Strongyloidoidea</taxon>
        <taxon>Strongyloididae</taxon>
        <taxon>Parastrongyloides</taxon>
    </lineage>
</organism>
<proteinExistence type="predicted"/>
<dbReference type="WBParaSite" id="PTRK_0001686100.1">
    <property type="protein sequence ID" value="PTRK_0001686100.1"/>
    <property type="gene ID" value="PTRK_0001686100"/>
</dbReference>
<keyword evidence="1" id="KW-1185">Reference proteome</keyword>
<name>A0A0N5A577_PARTI</name>
<evidence type="ECO:0000313" key="1">
    <source>
        <dbReference type="Proteomes" id="UP000038045"/>
    </source>
</evidence>
<reference evidence="2" key="1">
    <citation type="submission" date="2017-02" db="UniProtKB">
        <authorList>
            <consortium name="WormBaseParasite"/>
        </authorList>
    </citation>
    <scope>IDENTIFICATION</scope>
</reference>
<protein>
    <submittedName>
        <fullName evidence="2">Glycosyltransferase</fullName>
    </submittedName>
</protein>
<accession>A0A0N5A577</accession>
<sequence>MSYVGNIANGMIACGDKLLTNNISGEIVILGDNTRNKNVRESVIDKILSNNKGEKIESSKWPLTNTFFIILYKIFAFFVRIFNLQNLFICLPDPDYLVLHFSNWTFFNKYKLEYFINWKQKYSYEEAIEKSRKYYTSIPNPLDLPYSWESHPF</sequence>